<evidence type="ECO:0000256" key="2">
    <source>
        <dbReference type="ARBA" id="ARBA00022475"/>
    </source>
</evidence>
<feature type="transmembrane region" description="Helical" evidence="6">
    <location>
        <begin position="173"/>
        <end position="195"/>
    </location>
</feature>
<feature type="transmembrane region" description="Helical" evidence="6">
    <location>
        <begin position="141"/>
        <end position="167"/>
    </location>
</feature>
<evidence type="ECO:0000313" key="7">
    <source>
        <dbReference type="EMBL" id="SEI93774.1"/>
    </source>
</evidence>
<reference evidence="7 8" key="1">
    <citation type="submission" date="2016-10" db="EMBL/GenBank/DDBJ databases">
        <authorList>
            <person name="de Groot N.N."/>
        </authorList>
    </citation>
    <scope>NUCLEOTIDE SEQUENCE [LARGE SCALE GENOMIC DNA]</scope>
    <source>
        <strain evidence="7 8">DSM 26515</strain>
    </source>
</reference>
<dbReference type="NCBIfam" id="TIGR00374">
    <property type="entry name" value="flippase-like domain"/>
    <property type="match status" value="1"/>
</dbReference>
<organism evidence="7 8">
    <name type="scientific">Frateuria terrea</name>
    <dbReference type="NCBI Taxonomy" id="529704"/>
    <lineage>
        <taxon>Bacteria</taxon>
        <taxon>Pseudomonadati</taxon>
        <taxon>Pseudomonadota</taxon>
        <taxon>Gammaproteobacteria</taxon>
        <taxon>Lysobacterales</taxon>
        <taxon>Rhodanobacteraceae</taxon>
        <taxon>Frateuria</taxon>
    </lineage>
</organism>
<evidence type="ECO:0000256" key="4">
    <source>
        <dbReference type="ARBA" id="ARBA00022989"/>
    </source>
</evidence>
<feature type="transmembrane region" description="Helical" evidence="6">
    <location>
        <begin position="107"/>
        <end position="129"/>
    </location>
</feature>
<evidence type="ECO:0000256" key="6">
    <source>
        <dbReference type="SAM" id="Phobius"/>
    </source>
</evidence>
<feature type="transmembrane region" description="Helical" evidence="6">
    <location>
        <begin position="27"/>
        <end position="45"/>
    </location>
</feature>
<evidence type="ECO:0000256" key="3">
    <source>
        <dbReference type="ARBA" id="ARBA00022692"/>
    </source>
</evidence>
<evidence type="ECO:0008006" key="9">
    <source>
        <dbReference type="Google" id="ProtNLM"/>
    </source>
</evidence>
<dbReference type="STRING" id="529704.SAMN02927913_1632"/>
<dbReference type="AlphaFoldDB" id="A0A1H6USY7"/>
<proteinExistence type="predicted"/>
<sequence>MDHHLPASRQWPSPPTNGERPAATLQWTGWLLGVLALAALAGVVLRRVEVERFLDLLRSLAPAWLALAVFLQITTYACVATAWWLGLDRAGAQRPWSSLIGLSVAKLFVDQSVPTGGIGGTAFLVGVLARRRVPRPACMAALMTNFIGFYGAYLLSAVTGMGLLWLHHEARPWMATVTGLFVLVAVSVPLALFVLHRFGRRAPRWMERLPGVTSLAEAAAEAPVAHLLHRKRLLAATAALNLLVIAADAATLWTMLHALGLQVSYGVVYPSFLLAMMVATVSPIPMGLGTFEAACVAALSTQGLPIEGALAGTLLLRGCTTWLPMLPGLWLARHALRDPHGQT</sequence>
<keyword evidence="5 6" id="KW-0472">Membrane</keyword>
<keyword evidence="4 6" id="KW-1133">Transmembrane helix</keyword>
<dbReference type="RefSeq" id="WP_175483725.1">
    <property type="nucleotide sequence ID" value="NZ_FNYC01000003.1"/>
</dbReference>
<keyword evidence="2" id="KW-1003">Cell membrane</keyword>
<dbReference type="Proteomes" id="UP000199420">
    <property type="component" value="Unassembled WGS sequence"/>
</dbReference>
<evidence type="ECO:0000256" key="1">
    <source>
        <dbReference type="ARBA" id="ARBA00004651"/>
    </source>
</evidence>
<dbReference type="PANTHER" id="PTHR39087">
    <property type="entry name" value="UPF0104 MEMBRANE PROTEIN MJ1595"/>
    <property type="match status" value="1"/>
</dbReference>
<feature type="transmembrane region" description="Helical" evidence="6">
    <location>
        <begin position="233"/>
        <end position="256"/>
    </location>
</feature>
<accession>A0A1H6USY7</accession>
<dbReference type="EMBL" id="FNYC01000003">
    <property type="protein sequence ID" value="SEI93774.1"/>
    <property type="molecule type" value="Genomic_DNA"/>
</dbReference>
<dbReference type="Pfam" id="PF03706">
    <property type="entry name" value="LPG_synthase_TM"/>
    <property type="match status" value="1"/>
</dbReference>
<evidence type="ECO:0000313" key="8">
    <source>
        <dbReference type="Proteomes" id="UP000199420"/>
    </source>
</evidence>
<protein>
    <recommendedName>
        <fullName evidence="9">Lysylphosphatidylglycerol synthase TM region</fullName>
    </recommendedName>
</protein>
<keyword evidence="8" id="KW-1185">Reference proteome</keyword>
<dbReference type="InterPro" id="IPR022791">
    <property type="entry name" value="L-PG_synthase/AglD"/>
</dbReference>
<name>A0A1H6USY7_9GAMM</name>
<dbReference type="PANTHER" id="PTHR39087:SF2">
    <property type="entry name" value="UPF0104 MEMBRANE PROTEIN MJ1595"/>
    <property type="match status" value="1"/>
</dbReference>
<comment type="subcellular location">
    <subcellularLocation>
        <location evidence="1">Cell membrane</location>
        <topology evidence="1">Multi-pass membrane protein</topology>
    </subcellularLocation>
</comment>
<dbReference type="GO" id="GO:0005886">
    <property type="term" value="C:plasma membrane"/>
    <property type="evidence" value="ECO:0007669"/>
    <property type="project" value="UniProtKB-SubCell"/>
</dbReference>
<feature type="transmembrane region" description="Helical" evidence="6">
    <location>
        <begin position="65"/>
        <end position="87"/>
    </location>
</feature>
<keyword evidence="3 6" id="KW-0812">Transmembrane</keyword>
<evidence type="ECO:0000256" key="5">
    <source>
        <dbReference type="ARBA" id="ARBA00023136"/>
    </source>
</evidence>
<gene>
    <name evidence="7" type="ORF">SAMN04487997_2095</name>
</gene>
<feature type="transmembrane region" description="Helical" evidence="6">
    <location>
        <begin position="262"/>
        <end position="281"/>
    </location>
</feature>